<gene>
    <name evidence="3" type="ORF">BLNAU_9585</name>
</gene>
<proteinExistence type="predicted"/>
<feature type="transmembrane region" description="Helical" evidence="2">
    <location>
        <begin position="137"/>
        <end position="156"/>
    </location>
</feature>
<keyword evidence="2" id="KW-1133">Transmembrane helix</keyword>
<dbReference type="Proteomes" id="UP001281761">
    <property type="component" value="Unassembled WGS sequence"/>
</dbReference>
<comment type="caution">
    <text evidence="3">The sequence shown here is derived from an EMBL/GenBank/DDBJ whole genome shotgun (WGS) entry which is preliminary data.</text>
</comment>
<organism evidence="3 4">
    <name type="scientific">Blattamonas nauphoetae</name>
    <dbReference type="NCBI Taxonomy" id="2049346"/>
    <lineage>
        <taxon>Eukaryota</taxon>
        <taxon>Metamonada</taxon>
        <taxon>Preaxostyla</taxon>
        <taxon>Oxymonadida</taxon>
        <taxon>Blattamonas</taxon>
    </lineage>
</organism>
<keyword evidence="2" id="KW-0472">Membrane</keyword>
<keyword evidence="2" id="KW-0812">Transmembrane</keyword>
<keyword evidence="4" id="KW-1185">Reference proteome</keyword>
<feature type="region of interest" description="Disordered" evidence="1">
    <location>
        <begin position="368"/>
        <end position="403"/>
    </location>
</feature>
<dbReference type="EMBL" id="JARBJD010000066">
    <property type="protein sequence ID" value="KAK2955537.1"/>
    <property type="molecule type" value="Genomic_DNA"/>
</dbReference>
<accession>A0ABQ9XVN3</accession>
<evidence type="ECO:0000313" key="3">
    <source>
        <dbReference type="EMBL" id="KAK2955537.1"/>
    </source>
</evidence>
<name>A0ABQ9XVN3_9EUKA</name>
<protein>
    <submittedName>
        <fullName evidence="3">Uncharacterized protein</fullName>
    </submittedName>
</protein>
<evidence type="ECO:0000313" key="4">
    <source>
        <dbReference type="Proteomes" id="UP001281761"/>
    </source>
</evidence>
<sequence>MSGNASTASTDPRDSLLEHENMTTLRSFVASKCGAGEEVEWKDLMEWFVCAVIGLDSKASQCDGSFSFDWDDVVVDGFGTVRINLSSSHSDSSPPHSPPSFTDGLIHLSRLFLNLIDQLSKSNCLTKRIEPYLRKNLSLLVICYFVFYLVSTGHVVPACDTSKLVELSDGLVNHSDWASRQELDLLSPQFRTFSQLLEPAVVQLSQQLDSDLFKEATRISLWKDFLQNVADGKSFKFLHHLGIDFQKDTSFLKFPLFETDGLMNRSDAAINQKVDLLSPQSQTFSQLLDHEVVETNKQLDSDLFQEATGISSWKDFLRQLTGEKRDELLYLSGIDFQKDTSFLKFVFFRPTLLSLQAKFQQLASSLDGSAGSSTSSQHSSHSSPHTSLDAHLDSSNQTHSSSPHFKQESLQLLNILHSLLTSPLPPSPIKVSTLDRSYLKINQLQQDTIDPDEKFHSSLFDEVDNEKLARSLVRCLSVRKVVGAEKCIRDIPNFMDRLFIRRVVYQTPAASFVGSTPLCLPRWPTRRAILLCSGFDATEFDWDGLAHATFRDVDTFVYSTVTIFHPLYSTRRCVDFMRSVDEECISI</sequence>
<feature type="compositionally biased region" description="Low complexity" evidence="1">
    <location>
        <begin position="368"/>
        <end position="389"/>
    </location>
</feature>
<reference evidence="3 4" key="1">
    <citation type="journal article" date="2022" name="bioRxiv">
        <title>Genomics of Preaxostyla Flagellates Illuminates Evolutionary Transitions and the Path Towards Mitochondrial Loss.</title>
        <authorList>
            <person name="Novak L.V.F."/>
            <person name="Treitli S.C."/>
            <person name="Pyrih J."/>
            <person name="Halakuc P."/>
            <person name="Pipaliya S.V."/>
            <person name="Vacek V."/>
            <person name="Brzon O."/>
            <person name="Soukal P."/>
            <person name="Eme L."/>
            <person name="Dacks J.B."/>
            <person name="Karnkowska A."/>
            <person name="Elias M."/>
            <person name="Hampl V."/>
        </authorList>
    </citation>
    <scope>NUCLEOTIDE SEQUENCE [LARGE SCALE GENOMIC DNA]</scope>
    <source>
        <strain evidence="3">NAU3</strain>
        <tissue evidence="3">Gut</tissue>
    </source>
</reference>
<feature type="compositionally biased region" description="Polar residues" evidence="1">
    <location>
        <begin position="393"/>
        <end position="403"/>
    </location>
</feature>
<evidence type="ECO:0000256" key="1">
    <source>
        <dbReference type="SAM" id="MobiDB-lite"/>
    </source>
</evidence>
<evidence type="ECO:0000256" key="2">
    <source>
        <dbReference type="SAM" id="Phobius"/>
    </source>
</evidence>